<dbReference type="FunFam" id="3.90.550.10:FF:000130">
    <property type="entry name" value="Family 2 glycosyl transferase"/>
    <property type="match status" value="1"/>
</dbReference>
<dbReference type="InterPro" id="IPR001173">
    <property type="entry name" value="Glyco_trans_2-like"/>
</dbReference>
<dbReference type="SUPFAM" id="SSF53448">
    <property type="entry name" value="Nucleotide-diphospho-sugar transferases"/>
    <property type="match status" value="1"/>
</dbReference>
<dbReference type="RefSeq" id="WP_035355873.1">
    <property type="nucleotide sequence ID" value="NZ_JAAIWK010000005.1"/>
</dbReference>
<comment type="similarity">
    <text evidence="1">Belongs to the glycosyltransferase 2 family.</text>
</comment>
<dbReference type="AlphaFoldDB" id="A0A0A6V9Y0"/>
<feature type="domain" description="Glycosyltransferase 2-like" evidence="2">
    <location>
        <begin position="9"/>
        <end position="144"/>
    </location>
</feature>
<evidence type="ECO:0000313" key="3">
    <source>
        <dbReference type="EMBL" id="KHD84376.1"/>
    </source>
</evidence>
<name>A0A0A6V9Y0_9BACI</name>
<dbReference type="PANTHER" id="PTHR22916">
    <property type="entry name" value="GLYCOSYLTRANSFERASE"/>
    <property type="match status" value="1"/>
</dbReference>
<dbReference type="Pfam" id="PF00535">
    <property type="entry name" value="Glycos_transf_2"/>
    <property type="match status" value="1"/>
</dbReference>
<dbReference type="InterPro" id="IPR029044">
    <property type="entry name" value="Nucleotide-diphossugar_trans"/>
</dbReference>
<protein>
    <submittedName>
        <fullName evidence="3">Glycosyl transferase</fullName>
    </submittedName>
    <submittedName>
        <fullName evidence="4">Glycosyltransferase family 2 protein</fullName>
    </submittedName>
</protein>
<comment type="caution">
    <text evidence="3">The sequence shown here is derived from an EMBL/GenBank/DDBJ whole genome shotgun (WGS) entry which is preliminary data.</text>
</comment>
<organism evidence="3 5">
    <name type="scientific">Heyndrickxia ginsengihumi</name>
    <dbReference type="NCBI Taxonomy" id="363870"/>
    <lineage>
        <taxon>Bacteria</taxon>
        <taxon>Bacillati</taxon>
        <taxon>Bacillota</taxon>
        <taxon>Bacilli</taxon>
        <taxon>Bacillales</taxon>
        <taxon>Bacillaceae</taxon>
        <taxon>Heyndrickxia</taxon>
    </lineage>
</organism>
<proteinExistence type="inferred from homology"/>
<dbReference type="GO" id="GO:0016758">
    <property type="term" value="F:hexosyltransferase activity"/>
    <property type="evidence" value="ECO:0007669"/>
    <property type="project" value="UniProtKB-ARBA"/>
</dbReference>
<dbReference type="EMBL" id="JRUN01000064">
    <property type="protein sequence ID" value="KHD84376.1"/>
    <property type="molecule type" value="Genomic_DNA"/>
</dbReference>
<dbReference type="CDD" id="cd00761">
    <property type="entry name" value="Glyco_tranf_GTA_type"/>
    <property type="match status" value="1"/>
</dbReference>
<evidence type="ECO:0000259" key="2">
    <source>
        <dbReference type="Pfam" id="PF00535"/>
    </source>
</evidence>
<dbReference type="Gene3D" id="3.90.550.10">
    <property type="entry name" value="Spore Coat Polysaccharide Biosynthesis Protein SpsA, Chain A"/>
    <property type="match status" value="1"/>
</dbReference>
<dbReference type="Proteomes" id="UP000030588">
    <property type="component" value="Unassembled WGS sequence"/>
</dbReference>
<dbReference type="EMBL" id="JAAIWK010000005">
    <property type="protein sequence ID" value="NEY19429.1"/>
    <property type="molecule type" value="Genomic_DNA"/>
</dbReference>
<reference evidence="4 6" key="2">
    <citation type="submission" date="2020-02" db="EMBL/GenBank/DDBJ databases">
        <authorList>
            <person name="Feng H."/>
        </authorList>
    </citation>
    <scope>NUCLEOTIDE SEQUENCE [LARGE SCALE GENOMIC DNA]</scope>
    <source>
        <strain evidence="4 6">Gsoil 114</strain>
    </source>
</reference>
<keyword evidence="6" id="KW-1185">Reference proteome</keyword>
<accession>A0A0A6V9Y0</accession>
<dbReference type="Proteomes" id="UP000476934">
    <property type="component" value="Unassembled WGS sequence"/>
</dbReference>
<evidence type="ECO:0000313" key="5">
    <source>
        <dbReference type="Proteomes" id="UP000030588"/>
    </source>
</evidence>
<dbReference type="STRING" id="363870.NG54_15835"/>
<dbReference type="OrthoDB" id="9785185at2"/>
<gene>
    <name evidence="4" type="ORF">G4D61_05530</name>
    <name evidence="3" type="ORF">NG54_15835</name>
</gene>
<evidence type="ECO:0000313" key="4">
    <source>
        <dbReference type="EMBL" id="NEY19429.1"/>
    </source>
</evidence>
<sequence length="253" mass="29361">MIQQHPLVTVITPSYNSSKTIKNAVRSVQQQTFRNWEMIIVDDCSNDDTRELLEAIEQSDERIRVHCLQENGGAAIARNIGLHQAKGRYVAFLDSDDCWKPEKLEKQLEFMQKNHYAFTFTSYELIDKDGTYLKKVVPAPRTITYNYLLKNTIVGTLTVMIDLEQVGAVQMPNIRTRQDFATWLAILKQGFVAYGLNEVLAEYRVGSEHSISKNKWKAARQNWFVYRQIEKLNWMKASWCFCHYAANAVLKRI</sequence>
<evidence type="ECO:0000256" key="1">
    <source>
        <dbReference type="ARBA" id="ARBA00006739"/>
    </source>
</evidence>
<keyword evidence="3" id="KW-0808">Transferase</keyword>
<dbReference type="PANTHER" id="PTHR22916:SF3">
    <property type="entry name" value="UDP-GLCNAC:BETAGAL BETA-1,3-N-ACETYLGLUCOSAMINYLTRANSFERASE-LIKE PROTEIN 1"/>
    <property type="match status" value="1"/>
</dbReference>
<reference evidence="3 5" key="1">
    <citation type="submission" date="2014-10" db="EMBL/GenBank/DDBJ databases">
        <title>Draft genome of phytase producing Bacillus ginsengihumi strain M2.11.</title>
        <authorList>
            <person name="Toymentseva A."/>
            <person name="Boulygina E.A."/>
            <person name="Kazakov S.V."/>
            <person name="Kayumov I."/>
            <person name="Suleimanova A.D."/>
            <person name="Mardanova A.M."/>
            <person name="Maria S.N."/>
            <person name="Sergey M.Y."/>
            <person name="Sharipova M.R."/>
        </authorList>
    </citation>
    <scope>NUCLEOTIDE SEQUENCE [LARGE SCALE GENOMIC DNA]</scope>
    <source>
        <strain evidence="3 5">M2.11</strain>
    </source>
</reference>
<reference evidence="4 6" key="3">
    <citation type="submission" date="2020-03" db="EMBL/GenBank/DDBJ databases">
        <title>Bacillus aquiflavi sp. nov., isolated from yellow water of strong flavor Chinese baijiu in Yibin region of China.</title>
        <authorList>
            <person name="Xie J."/>
        </authorList>
    </citation>
    <scope>NUCLEOTIDE SEQUENCE [LARGE SCALE GENOMIC DNA]</scope>
    <source>
        <strain evidence="4 6">Gsoil 114</strain>
    </source>
</reference>
<dbReference type="NCBIfam" id="NF047683">
    <property type="entry name" value="TeichurnBiosyTuaG"/>
    <property type="match status" value="1"/>
</dbReference>
<evidence type="ECO:0000313" key="6">
    <source>
        <dbReference type="Proteomes" id="UP000476934"/>
    </source>
</evidence>